<sequence length="130" mass="14979">MAEDGEKEKPEIGKENPDAEIIPFKRPIHWSRLRADEAQTVIRERVRKNRFFLSDHAFERLDERDLTTVDVLAILRTGDVQGAPVENEHKDWEVVVVKRMPGGREAGAATIIFQDDDTILVKTVMWMDPK</sequence>
<organism evidence="1 2">
    <name type="scientific">Thalassospira xiamenensis</name>
    <dbReference type="NCBI Taxonomy" id="220697"/>
    <lineage>
        <taxon>Bacteria</taxon>
        <taxon>Pseudomonadati</taxon>
        <taxon>Pseudomonadota</taxon>
        <taxon>Alphaproteobacteria</taxon>
        <taxon>Rhodospirillales</taxon>
        <taxon>Thalassospiraceae</taxon>
        <taxon>Thalassospira</taxon>
    </lineage>
</organism>
<gene>
    <name evidence="1" type="ORF">SAMN05428964_1011363</name>
</gene>
<dbReference type="Pfam" id="PF14076">
    <property type="entry name" value="DUF4258"/>
    <property type="match status" value="1"/>
</dbReference>
<dbReference type="AlphaFoldDB" id="A0A285RLU8"/>
<dbReference type="InterPro" id="IPR025354">
    <property type="entry name" value="DUF4258"/>
</dbReference>
<accession>A0A285RLU8</accession>
<reference evidence="1 2" key="1">
    <citation type="submission" date="2017-08" db="EMBL/GenBank/DDBJ databases">
        <authorList>
            <person name="de Groot N.N."/>
        </authorList>
    </citation>
    <scope>NUCLEOTIDE SEQUENCE [LARGE SCALE GENOMIC DNA]</scope>
    <source>
        <strain evidence="1 2">USBA 78</strain>
    </source>
</reference>
<evidence type="ECO:0000313" key="1">
    <source>
        <dbReference type="EMBL" id="SOB95070.1"/>
    </source>
</evidence>
<dbReference type="Proteomes" id="UP000219068">
    <property type="component" value="Unassembled WGS sequence"/>
</dbReference>
<proteinExistence type="predicted"/>
<dbReference type="EMBL" id="OBMM01000001">
    <property type="protein sequence ID" value="SOB95070.1"/>
    <property type="molecule type" value="Genomic_DNA"/>
</dbReference>
<dbReference type="RefSeq" id="WP_097050886.1">
    <property type="nucleotide sequence ID" value="NZ_OBMM01000001.1"/>
</dbReference>
<evidence type="ECO:0008006" key="3">
    <source>
        <dbReference type="Google" id="ProtNLM"/>
    </source>
</evidence>
<protein>
    <recommendedName>
        <fullName evidence="3">DUF4258 domain-containing protein</fullName>
    </recommendedName>
</protein>
<evidence type="ECO:0000313" key="2">
    <source>
        <dbReference type="Proteomes" id="UP000219068"/>
    </source>
</evidence>
<name>A0A285RLU8_9PROT</name>